<evidence type="ECO:0008006" key="3">
    <source>
        <dbReference type="Google" id="ProtNLM"/>
    </source>
</evidence>
<organism evidence="1 2">
    <name type="scientific">Rhizobium azibense</name>
    <dbReference type="NCBI Taxonomy" id="1136135"/>
    <lineage>
        <taxon>Bacteria</taxon>
        <taxon>Pseudomonadati</taxon>
        <taxon>Pseudomonadota</taxon>
        <taxon>Alphaproteobacteria</taxon>
        <taxon>Hyphomicrobiales</taxon>
        <taxon>Rhizobiaceae</taxon>
        <taxon>Rhizobium/Agrobacterium group</taxon>
        <taxon>Rhizobium</taxon>
    </lineage>
</organism>
<dbReference type="EMBL" id="SMBK01000017">
    <property type="protein sequence ID" value="TCU33112.1"/>
    <property type="molecule type" value="Genomic_DNA"/>
</dbReference>
<evidence type="ECO:0000313" key="2">
    <source>
        <dbReference type="Proteomes" id="UP000295507"/>
    </source>
</evidence>
<gene>
    <name evidence="1" type="ORF">EV129_117109</name>
</gene>
<protein>
    <recommendedName>
        <fullName evidence="3">GAF domain-containing protein</fullName>
    </recommendedName>
</protein>
<name>A0A4R3RHY7_9HYPH</name>
<comment type="caution">
    <text evidence="1">The sequence shown here is derived from an EMBL/GenBank/DDBJ whole genome shotgun (WGS) entry which is preliminary data.</text>
</comment>
<evidence type="ECO:0000313" key="1">
    <source>
        <dbReference type="EMBL" id="TCU33112.1"/>
    </source>
</evidence>
<proteinExistence type="predicted"/>
<reference evidence="1 2" key="1">
    <citation type="submission" date="2019-03" db="EMBL/GenBank/DDBJ databases">
        <title>Genomic Encyclopedia of Type Strains, Phase IV (KMG-V): Genome sequencing to study the core and pangenomes of soil and plant-associated prokaryotes.</title>
        <authorList>
            <person name="Whitman W."/>
        </authorList>
    </citation>
    <scope>NUCLEOTIDE SEQUENCE [LARGE SCALE GENOMIC DNA]</scope>
    <source>
        <strain evidence="1 2">IE4868</strain>
    </source>
</reference>
<dbReference type="AlphaFoldDB" id="A0A4R3RHY7"/>
<accession>A0A4R3RHY7</accession>
<sequence length="444" mass="50023">MIDLLRLRISHFRQDRILSELFDDSGALIEKIREIKTVHEDKGEKETFQKFEELEVSLPTQFNEVKKRLTARLRRDTDVILRLKVKKLSDLFDGDIRISFQNRILVYFLYKCGGFIPSTLPETILAKQHSIPSDRIIKRHGTNRDVQLKNVLSNGLFSVLESRSREKFRQTDRQRWTGGYFGFTGPANAAQGAGDGVRDTWRKEYLPGATALVAATFCSAVAAFLKTLHPENVRLRVTFHRAVSFGAEEVLQQCCKYFGINASSSTGSSAGRTFPAENATIGLAYRCQKMIQSKRNADPKELELAMQALNLSQAARKMSQQVKFVAAIPVIAANEAPGRNPVIGLLYFDSEADDFYLDDQALTVVLEMTQSFAANLERDAMADIERIANREVARTGCKWRTAQELPQNVEGVLEVVDKVALPQTTKAFQFNLEYSDFIPVAQNL</sequence>
<dbReference type="Proteomes" id="UP000295507">
    <property type="component" value="Unassembled WGS sequence"/>
</dbReference>